<feature type="transmembrane region" description="Helical" evidence="15">
    <location>
        <begin position="590"/>
        <end position="608"/>
    </location>
</feature>
<feature type="region of interest" description="Disordered" evidence="16">
    <location>
        <begin position="50"/>
        <end position="89"/>
    </location>
</feature>
<feature type="transmembrane region" description="Helical" evidence="15">
    <location>
        <begin position="688"/>
        <end position="706"/>
    </location>
</feature>
<keyword evidence="5 15" id="KW-0813">Transport</keyword>
<dbReference type="Ensembl" id="ENSOTST00005031949.2">
    <property type="protein sequence ID" value="ENSOTSP00005029550.2"/>
    <property type="gene ID" value="ENSOTSG00005013377.2"/>
</dbReference>
<feature type="compositionally biased region" description="Polar residues" evidence="16">
    <location>
        <begin position="255"/>
        <end position="266"/>
    </location>
</feature>
<feature type="transmembrane region" description="Helical" evidence="15">
    <location>
        <begin position="726"/>
        <end position="744"/>
    </location>
</feature>
<evidence type="ECO:0000256" key="3">
    <source>
        <dbReference type="ARBA" id="ARBA00004651"/>
    </source>
</evidence>
<feature type="transmembrane region" description="Helical" evidence="15">
    <location>
        <begin position="473"/>
        <end position="495"/>
    </location>
</feature>
<evidence type="ECO:0000256" key="11">
    <source>
        <dbReference type="ARBA" id="ARBA00023136"/>
    </source>
</evidence>
<dbReference type="FunFam" id="1.10.287.570:FF:000001">
    <property type="entry name" value="Anion exchange protein"/>
    <property type="match status" value="1"/>
</dbReference>
<dbReference type="PANTHER" id="PTHR11453">
    <property type="entry name" value="ANION EXCHANGE PROTEIN"/>
    <property type="match status" value="1"/>
</dbReference>
<dbReference type="GO" id="GO:0008509">
    <property type="term" value="F:monoatomic anion transmembrane transporter activity"/>
    <property type="evidence" value="ECO:0007669"/>
    <property type="project" value="InterPro"/>
</dbReference>
<comment type="subcellular location">
    <subcellularLocation>
        <location evidence="2">Apical cell membrane</location>
    </subcellularLocation>
    <subcellularLocation>
        <location evidence="1">Basolateral cell membrane</location>
    </subcellularLocation>
    <subcellularLocation>
        <location evidence="3">Cell membrane</location>
        <topology evidence="3">Multi-pass membrane protein</topology>
    </subcellularLocation>
    <subcellularLocation>
        <location evidence="15">Membrane</location>
        <topology evidence="15">Multi-pass membrane protein</topology>
    </subcellularLocation>
</comment>
<feature type="transmembrane region" description="Helical" evidence="15">
    <location>
        <begin position="774"/>
        <end position="793"/>
    </location>
</feature>
<feature type="transmembrane region" description="Helical" evidence="15">
    <location>
        <begin position="958"/>
        <end position="982"/>
    </location>
</feature>
<feature type="transmembrane region" description="Helical" evidence="15">
    <location>
        <begin position="814"/>
        <end position="838"/>
    </location>
</feature>
<gene>
    <name evidence="19" type="primary">SLC4A7</name>
</gene>
<name>A0A8C8F4N4_ONCTS</name>
<dbReference type="AlphaFoldDB" id="A0A8C8F4N4"/>
<evidence type="ECO:0000256" key="8">
    <source>
        <dbReference type="ARBA" id="ARBA00022989"/>
    </source>
</evidence>
<reference evidence="19" key="2">
    <citation type="submission" date="2025-09" db="UniProtKB">
        <authorList>
            <consortium name="Ensembl"/>
        </authorList>
    </citation>
    <scope>IDENTIFICATION</scope>
</reference>
<dbReference type="FunFam" id="3.40.930.10:FF:000001">
    <property type="entry name" value="Anion exchange protein"/>
    <property type="match status" value="1"/>
</dbReference>
<evidence type="ECO:0000256" key="6">
    <source>
        <dbReference type="ARBA" id="ARBA00022475"/>
    </source>
</evidence>
<dbReference type="InterPro" id="IPR003020">
    <property type="entry name" value="HCO3_transpt_euk"/>
</dbReference>
<proteinExistence type="inferred from homology"/>
<feature type="transmembrane region" description="Helical" evidence="15">
    <location>
        <begin position="560"/>
        <end position="583"/>
    </location>
</feature>
<dbReference type="Pfam" id="PF07565">
    <property type="entry name" value="Band_3_cyto"/>
    <property type="match status" value="1"/>
</dbReference>
<evidence type="ECO:0000313" key="20">
    <source>
        <dbReference type="Proteomes" id="UP000694402"/>
    </source>
</evidence>
<dbReference type="Proteomes" id="UP000694402">
    <property type="component" value="Unassembled WGS sequence"/>
</dbReference>
<keyword evidence="9" id="KW-0915">Sodium</keyword>
<organism evidence="19 20">
    <name type="scientific">Oncorhynchus tshawytscha</name>
    <name type="common">Chinook salmon</name>
    <name type="synonym">Salmo tshawytscha</name>
    <dbReference type="NCBI Taxonomy" id="74940"/>
    <lineage>
        <taxon>Eukaryota</taxon>
        <taxon>Metazoa</taxon>
        <taxon>Chordata</taxon>
        <taxon>Craniata</taxon>
        <taxon>Vertebrata</taxon>
        <taxon>Euteleostomi</taxon>
        <taxon>Actinopterygii</taxon>
        <taxon>Neopterygii</taxon>
        <taxon>Teleostei</taxon>
        <taxon>Protacanthopterygii</taxon>
        <taxon>Salmoniformes</taxon>
        <taxon>Salmonidae</taxon>
        <taxon>Salmoninae</taxon>
        <taxon>Oncorhynchus</taxon>
    </lineage>
</organism>
<feature type="transmembrane region" description="Helical" evidence="15">
    <location>
        <begin position="900"/>
        <end position="919"/>
    </location>
</feature>
<feature type="domain" description="Band 3 cytoplasmic" evidence="18">
    <location>
        <begin position="108"/>
        <end position="394"/>
    </location>
</feature>
<feature type="region of interest" description="Disordered" evidence="16">
    <location>
        <begin position="255"/>
        <end position="280"/>
    </location>
</feature>
<dbReference type="Pfam" id="PF00955">
    <property type="entry name" value="HCO3_cotransp"/>
    <property type="match status" value="1"/>
</dbReference>
<dbReference type="GO" id="GO:0016323">
    <property type="term" value="C:basolateral plasma membrane"/>
    <property type="evidence" value="ECO:0007669"/>
    <property type="project" value="UniProtKB-SubCell"/>
</dbReference>
<evidence type="ECO:0000256" key="16">
    <source>
        <dbReference type="SAM" id="MobiDB-lite"/>
    </source>
</evidence>
<dbReference type="InterPro" id="IPR011531">
    <property type="entry name" value="HCO3_transpt-like_TM_dom"/>
</dbReference>
<keyword evidence="12" id="KW-1015">Disulfide bond</keyword>
<reference evidence="19" key="1">
    <citation type="submission" date="2025-08" db="UniProtKB">
        <authorList>
            <consortium name="Ensembl"/>
        </authorList>
    </citation>
    <scope>IDENTIFICATION</scope>
</reference>
<sequence>MAGNCEGEHVLTGLDEEAIIDLGKTSSTTNTNYETEDLESHRAVYVGVHVPLGRESKRRHHGRGHKHHRKRREREEDREEEDPTYDTPSQRVQFILGTEDDDVEHVPHDLFTELDELSFRDGSATEWKETARWLKFEEDVEDGGERWSKPYVATLSLHSLFELRSCILNGTVMLDMRASCIEEIADMLIDSMVASGQLKEELRQKVREAMLKRHHHQNERKLSNRIPLVRSIADIGKKHSDPFLLERNGPLISTHSVPSNLDSSSKAGDRRPSKVGVDTNFMKKIPPGAEASNVLVGEVDFLEKPIIAFVRLSPAVLITGLTEVPVPTRFLFLLLGPHGKGPQYHEIGRSMATLMTDEIFHDVAYKAKDRTDLLSGIDEFLDQVTVLPPGEWDPTIRIEPPKNVPSQMKRKIPSQPNGSASLSGEMLEEDEGHGAGPELQRTGRIFGGLVMDIKRKAPFYWSDIRDSLNLQCLASILFLYCACMSPVITFGGLLGEATKGNISAIESLFGASLTGVAFSLFAGQPLTILGSTGPVLVFEKILFKFCKDYGLSYLSLRTSIGLWTAFLCLVLVATDASSLVCYITRFTEEAFAALICIIFIYEALEKLFQLGEHYPVNMHNELDNLTLYSCQCSQPANASAQILQTWNQTGHTPDSISWNSLNVSMCNLLHGEFAGPACGHHGPYIPDVLFWSIILFFTTFFLSSFLKEIKTERYFPTKVRSTISDFAVFLTIMIMVLVDYLMGIPSPKLNVPDRFEPTSKHRGWLISPLGPNPWWTLLVAALPALLCTILIFMDQQITAVIINRKEHKLKKGCGYHLDLLVVAVMLGVCSIMGLPWFVAATVLSISHVNSLKVESGCSAPGEQPKFLGIREQRVTGFMIFVLMGCSVFMTSALKFIPMPVLYGVFLYMGVSSLKGIQFFDRIKLFGMPAKHQPDLIYLRYVPLWKVHVFTLVQLTCLILLWVIKASAAAVVFPMMVLALVFIRKLLDFFFTKRELSYLDDLMPESKKKKEDDKKKKEREKREAQALLLIEEQVGVNAVKVHYDGGNLLKIPVKTLSGSSCDLGNVNISEEMAKSGACKAVAMSADFGPSMKRSQSQEKVACVRVDMDTTEAGGQSSALETAL</sequence>
<dbReference type="NCBIfam" id="TIGR00834">
    <property type="entry name" value="ae"/>
    <property type="match status" value="1"/>
</dbReference>
<evidence type="ECO:0000259" key="18">
    <source>
        <dbReference type="Pfam" id="PF07565"/>
    </source>
</evidence>
<evidence type="ECO:0000256" key="9">
    <source>
        <dbReference type="ARBA" id="ARBA00023053"/>
    </source>
</evidence>
<dbReference type="GO" id="GO:0005452">
    <property type="term" value="F:solute:inorganic anion antiporter activity"/>
    <property type="evidence" value="ECO:0007669"/>
    <property type="project" value="InterPro"/>
</dbReference>
<evidence type="ECO:0000256" key="1">
    <source>
        <dbReference type="ARBA" id="ARBA00004187"/>
    </source>
</evidence>
<feature type="transmembrane region" description="Helical" evidence="15">
    <location>
        <begin position="507"/>
        <end position="528"/>
    </location>
</feature>
<evidence type="ECO:0000256" key="12">
    <source>
        <dbReference type="ARBA" id="ARBA00023157"/>
    </source>
</evidence>
<comment type="similarity">
    <text evidence="4 15">Belongs to the anion exchanger (TC 2.A.31) family.</text>
</comment>
<dbReference type="GO" id="GO:0016324">
    <property type="term" value="C:apical plasma membrane"/>
    <property type="evidence" value="ECO:0007669"/>
    <property type="project" value="UniProtKB-SubCell"/>
</dbReference>
<keyword evidence="6" id="KW-1003">Cell membrane</keyword>
<dbReference type="PANTHER" id="PTHR11453:SF105">
    <property type="entry name" value="SODIUM BICARBONATE COTRANSPORTER 3"/>
    <property type="match status" value="1"/>
</dbReference>
<feature type="transmembrane region" description="Helical" evidence="15">
    <location>
        <begin position="874"/>
        <end position="893"/>
    </location>
</feature>
<keyword evidence="11 15" id="KW-0472">Membrane</keyword>
<dbReference type="GO" id="GO:0008510">
    <property type="term" value="F:sodium:bicarbonate symporter activity"/>
    <property type="evidence" value="ECO:0007669"/>
    <property type="project" value="TreeGrafter"/>
</dbReference>
<keyword evidence="20" id="KW-1185">Reference proteome</keyword>
<feature type="region of interest" description="Disordered" evidence="16">
    <location>
        <begin position="395"/>
        <end position="438"/>
    </location>
</feature>
<evidence type="ECO:0000256" key="5">
    <source>
        <dbReference type="ARBA" id="ARBA00022448"/>
    </source>
</evidence>
<keyword evidence="10 15" id="KW-0406">Ion transport</keyword>
<dbReference type="InterPro" id="IPR013769">
    <property type="entry name" value="Band3_cytoplasmic_dom"/>
</dbReference>
<feature type="domain" description="Bicarbonate transporter-like transmembrane" evidence="17">
    <location>
        <begin position="444"/>
        <end position="1003"/>
    </location>
</feature>
<evidence type="ECO:0000256" key="10">
    <source>
        <dbReference type="ARBA" id="ARBA00023065"/>
    </source>
</evidence>
<evidence type="ECO:0000256" key="2">
    <source>
        <dbReference type="ARBA" id="ARBA00004221"/>
    </source>
</evidence>
<evidence type="ECO:0000256" key="4">
    <source>
        <dbReference type="ARBA" id="ARBA00010993"/>
    </source>
</evidence>
<keyword evidence="14" id="KW-0739">Sodium transport</keyword>
<dbReference type="GO" id="GO:0051453">
    <property type="term" value="P:regulation of intracellular pH"/>
    <property type="evidence" value="ECO:0007669"/>
    <property type="project" value="TreeGrafter"/>
</dbReference>
<keyword evidence="8 15" id="KW-1133">Transmembrane helix</keyword>
<keyword evidence="7 15" id="KW-0812">Transmembrane</keyword>
<evidence type="ECO:0000313" key="19">
    <source>
        <dbReference type="Ensembl" id="ENSOTSP00005029550.2"/>
    </source>
</evidence>
<feature type="compositionally biased region" description="Basic residues" evidence="16">
    <location>
        <begin position="56"/>
        <end position="72"/>
    </location>
</feature>
<evidence type="ECO:0000256" key="14">
    <source>
        <dbReference type="ARBA" id="ARBA00023201"/>
    </source>
</evidence>
<evidence type="ECO:0000256" key="13">
    <source>
        <dbReference type="ARBA" id="ARBA00023180"/>
    </source>
</evidence>
<accession>A0A8C8F4N4</accession>
<evidence type="ECO:0000256" key="7">
    <source>
        <dbReference type="ARBA" id="ARBA00022692"/>
    </source>
</evidence>
<dbReference type="GeneTree" id="ENSGT00940000157045"/>
<keyword evidence="13" id="KW-0325">Glycoprotein</keyword>
<protein>
    <recommendedName>
        <fullName evidence="15">Anion exchange protein</fullName>
    </recommendedName>
</protein>
<evidence type="ECO:0000259" key="17">
    <source>
        <dbReference type="Pfam" id="PF00955"/>
    </source>
</evidence>
<evidence type="ECO:0000256" key="15">
    <source>
        <dbReference type="RuleBase" id="RU362035"/>
    </source>
</evidence>